<accession>A0ACB8JUE0</accession>
<keyword evidence="2" id="KW-1185">Reference proteome</keyword>
<dbReference type="EMBL" id="CM039175">
    <property type="protein sequence ID" value="KAH9736362.1"/>
    <property type="molecule type" value="Genomic_DNA"/>
</dbReference>
<proteinExistence type="predicted"/>
<evidence type="ECO:0000313" key="2">
    <source>
        <dbReference type="Proteomes" id="UP000829398"/>
    </source>
</evidence>
<protein>
    <submittedName>
        <fullName evidence="1">Anion transporter 3</fullName>
    </submittedName>
</protein>
<sequence>MAAKSQLHSSNPSCFFSSQSNSPNLKRTRLGGAFKTRNLLVKPIKWGSQQSLSFSYKLGRRQQQRGSGRSSVIKCTAEGIERGILIGGGESREAILVGERYKVVALLACVMCLCNADRVVMSVAVVPLAAKFGWSSSFLGIVQSSFLWGYIFSSVIGGALVDKYGGKKVLAWGVALWSLSTLLTPWAATHSTASLLAVRAFFGLAEGVAMPAMSTLTSRWFPSHERASAIGICMGGFHLGNVVGLLLTPIMLSTIGISGPFILFSSLGLLWLSTWISKVTNDPCDSPFVSKSELRLIQAGKSDSVKKRNPPSLRHLLSKLPSWTVIIANITNNWVFNVNLKQAAWFSAVPWGTMAVSGYMAGKASDSLIRAGYSLTLVRKIMQSIGFIGPGVSLLCLNYAKSPAVAAVLITIALSLSSFSQAGYLLNIQEIAPDCAGFLHGIANSAGTLAAIISTIGTGNVPATFGHPFWSVLCDFKMFGLMLTGKMDREIKRLGKRPVLQVF</sequence>
<gene>
    <name evidence="1" type="ORF">KPL71_018072</name>
</gene>
<name>A0ACB8JUE0_CITSI</name>
<dbReference type="Proteomes" id="UP000829398">
    <property type="component" value="Chromosome 6"/>
</dbReference>
<comment type="caution">
    <text evidence="1">The sequence shown here is derived from an EMBL/GenBank/DDBJ whole genome shotgun (WGS) entry which is preliminary data.</text>
</comment>
<organism evidence="1 2">
    <name type="scientific">Citrus sinensis</name>
    <name type="common">Sweet orange</name>
    <name type="synonym">Citrus aurantium var. sinensis</name>
    <dbReference type="NCBI Taxonomy" id="2711"/>
    <lineage>
        <taxon>Eukaryota</taxon>
        <taxon>Viridiplantae</taxon>
        <taxon>Streptophyta</taxon>
        <taxon>Embryophyta</taxon>
        <taxon>Tracheophyta</taxon>
        <taxon>Spermatophyta</taxon>
        <taxon>Magnoliopsida</taxon>
        <taxon>eudicotyledons</taxon>
        <taxon>Gunneridae</taxon>
        <taxon>Pentapetalae</taxon>
        <taxon>rosids</taxon>
        <taxon>malvids</taxon>
        <taxon>Sapindales</taxon>
        <taxon>Rutaceae</taxon>
        <taxon>Aurantioideae</taxon>
        <taxon>Citrus</taxon>
    </lineage>
</organism>
<evidence type="ECO:0000313" key="1">
    <source>
        <dbReference type="EMBL" id="KAH9736362.1"/>
    </source>
</evidence>
<reference evidence="2" key="1">
    <citation type="journal article" date="2023" name="Hortic. Res.">
        <title>A chromosome-level phased genome enabling allele-level studies in sweet orange: a case study on citrus Huanglongbing tolerance.</title>
        <authorList>
            <person name="Wu B."/>
            <person name="Yu Q."/>
            <person name="Deng Z."/>
            <person name="Duan Y."/>
            <person name="Luo F."/>
            <person name="Gmitter F. Jr."/>
        </authorList>
    </citation>
    <scope>NUCLEOTIDE SEQUENCE [LARGE SCALE GENOMIC DNA]</scope>
    <source>
        <strain evidence="2">cv. Valencia</strain>
    </source>
</reference>